<dbReference type="GO" id="GO:0000981">
    <property type="term" value="F:DNA-binding transcription factor activity, RNA polymerase II-specific"/>
    <property type="evidence" value="ECO:0007669"/>
    <property type="project" value="TreeGrafter"/>
</dbReference>
<dbReference type="InterPro" id="IPR036638">
    <property type="entry name" value="HLH_DNA-bd_sf"/>
</dbReference>
<dbReference type="PROSITE" id="PS50888">
    <property type="entry name" value="BHLH"/>
    <property type="match status" value="1"/>
</dbReference>
<name>A0A0C9MYD6_9FUNG</name>
<evidence type="ECO:0000256" key="2">
    <source>
        <dbReference type="ARBA" id="ARBA00023015"/>
    </source>
</evidence>
<dbReference type="AlphaFoldDB" id="A0A0C9MYD6"/>
<dbReference type="Proteomes" id="UP000053815">
    <property type="component" value="Unassembled WGS sequence"/>
</dbReference>
<dbReference type="GO" id="GO:0000978">
    <property type="term" value="F:RNA polymerase II cis-regulatory region sequence-specific DNA binding"/>
    <property type="evidence" value="ECO:0007669"/>
    <property type="project" value="TreeGrafter"/>
</dbReference>
<feature type="domain" description="BHLH" evidence="6">
    <location>
        <begin position="80"/>
        <end position="138"/>
    </location>
</feature>
<dbReference type="GO" id="GO:0046983">
    <property type="term" value="F:protein dimerization activity"/>
    <property type="evidence" value="ECO:0007669"/>
    <property type="project" value="InterPro"/>
</dbReference>
<dbReference type="PANTHER" id="PTHR46117">
    <property type="entry name" value="FI24210P1"/>
    <property type="match status" value="1"/>
</dbReference>
<gene>
    <name evidence="7" type="ORF">MAM1_0217d08182</name>
</gene>
<dbReference type="SUPFAM" id="SSF47459">
    <property type="entry name" value="HLH, helix-loop-helix DNA-binding domain"/>
    <property type="match status" value="1"/>
</dbReference>
<dbReference type="Pfam" id="PF00010">
    <property type="entry name" value="HLH"/>
    <property type="match status" value="1"/>
</dbReference>
<feature type="compositionally biased region" description="Low complexity" evidence="5">
    <location>
        <begin position="58"/>
        <end position="74"/>
    </location>
</feature>
<dbReference type="SMART" id="SM00353">
    <property type="entry name" value="HLH"/>
    <property type="match status" value="1"/>
</dbReference>
<dbReference type="InterPro" id="IPR011598">
    <property type="entry name" value="bHLH_dom"/>
</dbReference>
<accession>A0A0C9MYD6</accession>
<evidence type="ECO:0000256" key="3">
    <source>
        <dbReference type="ARBA" id="ARBA00023163"/>
    </source>
</evidence>
<dbReference type="Gene3D" id="4.10.280.10">
    <property type="entry name" value="Helix-loop-helix DNA-binding domain"/>
    <property type="match status" value="1"/>
</dbReference>
<dbReference type="PANTHER" id="PTHR46117:SF3">
    <property type="entry name" value="FI24210P1"/>
    <property type="match status" value="1"/>
</dbReference>
<dbReference type="STRING" id="91626.A0A0C9MYD6"/>
<keyword evidence="4" id="KW-0539">Nucleus</keyword>
<keyword evidence="8" id="KW-1185">Reference proteome</keyword>
<dbReference type="EMBL" id="DF836506">
    <property type="protein sequence ID" value="GAN08667.1"/>
    <property type="molecule type" value="Genomic_DNA"/>
</dbReference>
<comment type="subcellular location">
    <subcellularLocation>
        <location evidence="1">Nucleus</location>
    </subcellularLocation>
</comment>
<sequence>MNTPPTTVTNHIQNPPSEDMLRPGGLPPIQLPPPIVHFYIAPPPISPYQNWQPQLLQSSTSTPPNPRTSSPTKSSTKENNRRLSHSAVEKRRREKMNDKIERLKTLIPSCKSQFPTTVQQPIHKLSVLQAAIDYIQELHDQLETSLPQDDPILKSLSVITIKKNKS</sequence>
<evidence type="ECO:0000313" key="8">
    <source>
        <dbReference type="Proteomes" id="UP000053815"/>
    </source>
</evidence>
<evidence type="ECO:0000256" key="1">
    <source>
        <dbReference type="ARBA" id="ARBA00004123"/>
    </source>
</evidence>
<feature type="compositionally biased region" description="Polar residues" evidence="5">
    <location>
        <begin position="1"/>
        <end position="16"/>
    </location>
</feature>
<dbReference type="GO" id="GO:0005634">
    <property type="term" value="C:nucleus"/>
    <property type="evidence" value="ECO:0007669"/>
    <property type="project" value="UniProtKB-SubCell"/>
</dbReference>
<evidence type="ECO:0000259" key="6">
    <source>
        <dbReference type="PROSITE" id="PS50888"/>
    </source>
</evidence>
<proteinExistence type="predicted"/>
<feature type="compositionally biased region" description="Basic and acidic residues" evidence="5">
    <location>
        <begin position="75"/>
        <end position="97"/>
    </location>
</feature>
<protein>
    <recommendedName>
        <fullName evidence="6">BHLH domain-containing protein</fullName>
    </recommendedName>
</protein>
<evidence type="ECO:0000313" key="7">
    <source>
        <dbReference type="EMBL" id="GAN08667.1"/>
    </source>
</evidence>
<feature type="region of interest" description="Disordered" evidence="5">
    <location>
        <begin position="1"/>
        <end position="28"/>
    </location>
</feature>
<dbReference type="OrthoDB" id="690068at2759"/>
<evidence type="ECO:0000256" key="5">
    <source>
        <dbReference type="SAM" id="MobiDB-lite"/>
    </source>
</evidence>
<feature type="region of interest" description="Disordered" evidence="5">
    <location>
        <begin position="49"/>
        <end position="97"/>
    </location>
</feature>
<reference evidence="7" key="1">
    <citation type="submission" date="2014-09" db="EMBL/GenBank/DDBJ databases">
        <title>Draft genome sequence of an oleaginous Mucoromycotina fungus Mucor ambiguus NBRC6742.</title>
        <authorList>
            <person name="Takeda I."/>
            <person name="Yamane N."/>
            <person name="Morita T."/>
            <person name="Tamano K."/>
            <person name="Machida M."/>
            <person name="Baker S."/>
            <person name="Koike H."/>
        </authorList>
    </citation>
    <scope>NUCLEOTIDE SEQUENCE</scope>
    <source>
        <strain evidence="7">NBRC 6742</strain>
    </source>
</reference>
<evidence type="ECO:0000256" key="4">
    <source>
        <dbReference type="ARBA" id="ARBA00023242"/>
    </source>
</evidence>
<keyword evidence="3" id="KW-0804">Transcription</keyword>
<keyword evidence="2" id="KW-0805">Transcription regulation</keyword>
<organism evidence="7">
    <name type="scientific">Mucor ambiguus</name>
    <dbReference type="NCBI Taxonomy" id="91626"/>
    <lineage>
        <taxon>Eukaryota</taxon>
        <taxon>Fungi</taxon>
        <taxon>Fungi incertae sedis</taxon>
        <taxon>Mucoromycota</taxon>
        <taxon>Mucoromycotina</taxon>
        <taxon>Mucoromycetes</taxon>
        <taxon>Mucorales</taxon>
        <taxon>Mucorineae</taxon>
        <taxon>Mucoraceae</taxon>
        <taxon>Mucor</taxon>
    </lineage>
</organism>
<dbReference type="InterPro" id="IPR051732">
    <property type="entry name" value="USF"/>
</dbReference>